<evidence type="ECO:0000313" key="3">
    <source>
        <dbReference type="Proteomes" id="UP001303001"/>
    </source>
</evidence>
<feature type="transmembrane region" description="Helical" evidence="1">
    <location>
        <begin position="36"/>
        <end position="54"/>
    </location>
</feature>
<dbReference type="InterPro" id="IPR023214">
    <property type="entry name" value="HAD_sf"/>
</dbReference>
<keyword evidence="1" id="KW-0472">Membrane</keyword>
<dbReference type="EMBL" id="CP134876">
    <property type="protein sequence ID" value="WNM41698.1"/>
    <property type="molecule type" value="Genomic_DNA"/>
</dbReference>
<sequence>MTASTRRVAVFDLDDTLVRGDSFAQFTRHLLFRQRWRAGVSLVLAPLLAPMLFLSPTRRVAITGFLWLASAGLSEAQFTALAEQFAATHAQKRITVALDRLQQHLAAGDRVIIVTACADPLATAICAELGLSKVEVIAARLRAGRTGMWPVVGCQGPQKVQRLRDAGVTLPIDFAYTDSLSDLPLLRAATRRYLIEPSAQDLARLQAASPGAVTVLRTSAERR</sequence>
<dbReference type="Gene3D" id="3.40.50.1000">
    <property type="entry name" value="HAD superfamily/HAD-like"/>
    <property type="match status" value="1"/>
</dbReference>
<evidence type="ECO:0000313" key="2">
    <source>
        <dbReference type="EMBL" id="WNM41698.1"/>
    </source>
</evidence>
<proteinExistence type="predicted"/>
<keyword evidence="1" id="KW-1133">Transmembrane helix</keyword>
<protein>
    <submittedName>
        <fullName evidence="2">Haloacid dehalogenase-like hydrolase</fullName>
    </submittedName>
</protein>
<dbReference type="Pfam" id="PF12710">
    <property type="entry name" value="HAD"/>
    <property type="match status" value="1"/>
</dbReference>
<name>A0ABZ0A298_9ACTN</name>
<dbReference type="SUPFAM" id="SSF56784">
    <property type="entry name" value="HAD-like"/>
    <property type="match status" value="1"/>
</dbReference>
<keyword evidence="1" id="KW-0812">Transmembrane</keyword>
<dbReference type="Proteomes" id="UP001303001">
    <property type="component" value="Chromosome"/>
</dbReference>
<reference evidence="2 3" key="1">
    <citation type="submission" date="2023-09" db="EMBL/GenBank/DDBJ databases">
        <title>Micromonospora halotolerans DSM 45598 genome sequence.</title>
        <authorList>
            <person name="Mo P."/>
        </authorList>
    </citation>
    <scope>NUCLEOTIDE SEQUENCE [LARGE SCALE GENOMIC DNA]</scope>
    <source>
        <strain evidence="2 3">DSM 45598</strain>
    </source>
</reference>
<evidence type="ECO:0000256" key="1">
    <source>
        <dbReference type="SAM" id="Phobius"/>
    </source>
</evidence>
<accession>A0ABZ0A298</accession>
<gene>
    <name evidence="2" type="ORF">RMN56_10300</name>
</gene>
<dbReference type="Gene3D" id="1.20.1440.100">
    <property type="entry name" value="SG protein - dephosphorylation function"/>
    <property type="match status" value="1"/>
</dbReference>
<keyword evidence="3" id="KW-1185">Reference proteome</keyword>
<dbReference type="InterPro" id="IPR036412">
    <property type="entry name" value="HAD-like_sf"/>
</dbReference>
<dbReference type="RefSeq" id="WP_313723601.1">
    <property type="nucleotide sequence ID" value="NZ_CP134876.1"/>
</dbReference>
<organism evidence="2 3">
    <name type="scientific">Micromonospora halotolerans</name>
    <dbReference type="NCBI Taxonomy" id="709879"/>
    <lineage>
        <taxon>Bacteria</taxon>
        <taxon>Bacillati</taxon>
        <taxon>Actinomycetota</taxon>
        <taxon>Actinomycetes</taxon>
        <taxon>Micromonosporales</taxon>
        <taxon>Micromonosporaceae</taxon>
        <taxon>Micromonospora</taxon>
    </lineage>
</organism>